<dbReference type="EMBL" id="JBHLVX010000021">
    <property type="protein sequence ID" value="MFC0267557.1"/>
    <property type="molecule type" value="Genomic_DNA"/>
</dbReference>
<proteinExistence type="predicted"/>
<evidence type="ECO:0000313" key="2">
    <source>
        <dbReference type="EMBL" id="MFC0267557.1"/>
    </source>
</evidence>
<gene>
    <name evidence="2" type="ORF">ACFFHW_06025</name>
</gene>
<accession>A0ABV6G1M9</accession>
<organism evidence="2 3">
    <name type="scientific">Kushneria aurantia</name>
    <dbReference type="NCBI Taxonomy" id="504092"/>
    <lineage>
        <taxon>Bacteria</taxon>
        <taxon>Pseudomonadati</taxon>
        <taxon>Pseudomonadota</taxon>
        <taxon>Gammaproteobacteria</taxon>
        <taxon>Oceanospirillales</taxon>
        <taxon>Halomonadaceae</taxon>
        <taxon>Kushneria</taxon>
    </lineage>
</organism>
<reference evidence="2 3" key="1">
    <citation type="submission" date="2024-09" db="EMBL/GenBank/DDBJ databases">
        <authorList>
            <person name="Sun Q."/>
            <person name="Mori K."/>
        </authorList>
    </citation>
    <scope>NUCLEOTIDE SEQUENCE [LARGE SCALE GENOMIC DNA]</scope>
    <source>
        <strain evidence="2 3">CCM 7415</strain>
    </source>
</reference>
<feature type="compositionally biased region" description="Low complexity" evidence="1">
    <location>
        <begin position="92"/>
        <end position="109"/>
    </location>
</feature>
<evidence type="ECO:0000256" key="1">
    <source>
        <dbReference type="SAM" id="MobiDB-lite"/>
    </source>
</evidence>
<sequence length="115" mass="12086">MINTITARVIGASRYEVEGTKGAKIIAMNPASPEADNAIGHQVMTIAAPYDMLEQLRQFAPDMPCNLEIDAEMRPSGGKMTFFATAVRRPKGSQAGTGTNTQGAAAQGADTSAKK</sequence>
<keyword evidence="3" id="KW-1185">Reference proteome</keyword>
<protein>
    <submittedName>
        <fullName evidence="2">Uncharacterized protein</fullName>
    </submittedName>
</protein>
<name>A0ABV6G1M9_9GAMM</name>
<dbReference type="RefSeq" id="WP_019952905.1">
    <property type="nucleotide sequence ID" value="NZ_JBHLVX010000021.1"/>
</dbReference>
<evidence type="ECO:0000313" key="3">
    <source>
        <dbReference type="Proteomes" id="UP001589814"/>
    </source>
</evidence>
<feature type="region of interest" description="Disordered" evidence="1">
    <location>
        <begin position="89"/>
        <end position="115"/>
    </location>
</feature>
<comment type="caution">
    <text evidence="2">The sequence shown here is derived from an EMBL/GenBank/DDBJ whole genome shotgun (WGS) entry which is preliminary data.</text>
</comment>
<dbReference type="Proteomes" id="UP001589814">
    <property type="component" value="Unassembled WGS sequence"/>
</dbReference>